<feature type="domain" description="Guanylate cyclase" evidence="2">
    <location>
        <begin position="192"/>
        <end position="320"/>
    </location>
</feature>
<evidence type="ECO:0000313" key="4">
    <source>
        <dbReference type="Proteomes" id="UP001245285"/>
    </source>
</evidence>
<dbReference type="Gene3D" id="3.30.70.1230">
    <property type="entry name" value="Nucleotide cyclase"/>
    <property type="match status" value="1"/>
</dbReference>
<dbReference type="Proteomes" id="UP001245285">
    <property type="component" value="Unassembled WGS sequence"/>
</dbReference>
<dbReference type="InterPro" id="IPR050697">
    <property type="entry name" value="Adenylyl/Guanylyl_Cyclase_3/4"/>
</dbReference>
<name>A0ABU3CM19_9FLAO</name>
<proteinExistence type="predicted"/>
<feature type="transmembrane region" description="Helical" evidence="1">
    <location>
        <begin position="60"/>
        <end position="84"/>
    </location>
</feature>
<dbReference type="EMBL" id="JAVRHO010000016">
    <property type="protein sequence ID" value="MDT0647385.1"/>
    <property type="molecule type" value="Genomic_DNA"/>
</dbReference>
<keyword evidence="1" id="KW-0472">Membrane</keyword>
<dbReference type="PANTHER" id="PTHR43081:SF19">
    <property type="entry name" value="PH-SENSITIVE ADENYLATE CYCLASE RV1264"/>
    <property type="match status" value="1"/>
</dbReference>
<dbReference type="Pfam" id="PF00211">
    <property type="entry name" value="Guanylate_cyc"/>
    <property type="match status" value="1"/>
</dbReference>
<evidence type="ECO:0000259" key="2">
    <source>
        <dbReference type="PROSITE" id="PS50125"/>
    </source>
</evidence>
<dbReference type="PROSITE" id="PS50125">
    <property type="entry name" value="GUANYLATE_CYCLASE_2"/>
    <property type="match status" value="1"/>
</dbReference>
<accession>A0ABU3CM19</accession>
<dbReference type="RefSeq" id="WP_311495494.1">
    <property type="nucleotide sequence ID" value="NZ_JAVRHO010000016.1"/>
</dbReference>
<dbReference type="InterPro" id="IPR029787">
    <property type="entry name" value="Nucleotide_cyclase"/>
</dbReference>
<dbReference type="PANTHER" id="PTHR43081">
    <property type="entry name" value="ADENYLATE CYCLASE, TERMINAL-DIFFERENTIATION SPECIFIC-RELATED"/>
    <property type="match status" value="1"/>
</dbReference>
<keyword evidence="1" id="KW-1133">Transmembrane helix</keyword>
<evidence type="ECO:0000256" key="1">
    <source>
        <dbReference type="SAM" id="Phobius"/>
    </source>
</evidence>
<dbReference type="SUPFAM" id="SSF55073">
    <property type="entry name" value="Nucleotide cyclase"/>
    <property type="match status" value="1"/>
</dbReference>
<keyword evidence="4" id="KW-1185">Reference proteome</keyword>
<reference evidence="3 4" key="1">
    <citation type="submission" date="2023-09" db="EMBL/GenBank/DDBJ databases">
        <authorList>
            <person name="Rey-Velasco X."/>
        </authorList>
    </citation>
    <scope>NUCLEOTIDE SEQUENCE [LARGE SCALE GENOMIC DNA]</scope>
    <source>
        <strain evidence="3 4">F260</strain>
    </source>
</reference>
<sequence length="370" mass="42228">MKQNYTFDLIKFNNKFPLASSIVKQVVFWIISYSMLLYIIHLVALSVFNVFDKNLKVNFWPVSLFVIIVSLFLGIGLGLLDGFLKKTFFKNLPLGANILISSISYFLVLMVIISISRIIIFGISDDFILYNSDIDFMLEENWNYFNSILMVYTFFMSLVISFVNQMNKKFGPGMLLPFLFGRFRYPREEERIFMFLDLTSSTEFAEKLGHIRYSELIQASFLDINKKVKEFNAEIYQYVGDEVVISWPVQGFKKAACVEFFFAVQELLVARSEFYNAKIGVVSKFKAGLHVGLVTAVEVGDIKRDIAYHGDTLNVAARIEGLCNEYKASILASGSIIEKGKLQGIFSTTSLGFKILQGRKNPIEIFSITK</sequence>
<protein>
    <submittedName>
        <fullName evidence="3">Adenylate/guanylate cyclase domain-containing protein</fullName>
        <ecNumber evidence="3">4.6.1.-</ecNumber>
    </submittedName>
</protein>
<comment type="caution">
    <text evidence="3">The sequence shown here is derived from an EMBL/GenBank/DDBJ whole genome shotgun (WGS) entry which is preliminary data.</text>
</comment>
<dbReference type="EC" id="4.6.1.-" evidence="3"/>
<feature type="transmembrane region" description="Helical" evidence="1">
    <location>
        <begin position="96"/>
        <end position="124"/>
    </location>
</feature>
<dbReference type="CDD" id="cd07302">
    <property type="entry name" value="CHD"/>
    <property type="match status" value="1"/>
</dbReference>
<feature type="transmembrane region" description="Helical" evidence="1">
    <location>
        <begin position="144"/>
        <end position="164"/>
    </location>
</feature>
<dbReference type="GO" id="GO:0016829">
    <property type="term" value="F:lyase activity"/>
    <property type="evidence" value="ECO:0007669"/>
    <property type="project" value="UniProtKB-KW"/>
</dbReference>
<gene>
    <name evidence="3" type="ORF">RM545_11850</name>
</gene>
<feature type="transmembrane region" description="Helical" evidence="1">
    <location>
        <begin position="26"/>
        <end position="48"/>
    </location>
</feature>
<keyword evidence="3" id="KW-0456">Lyase</keyword>
<dbReference type="InterPro" id="IPR001054">
    <property type="entry name" value="A/G_cyclase"/>
</dbReference>
<keyword evidence="1" id="KW-0812">Transmembrane</keyword>
<evidence type="ECO:0000313" key="3">
    <source>
        <dbReference type="EMBL" id="MDT0647385.1"/>
    </source>
</evidence>
<organism evidence="3 4">
    <name type="scientific">Autumnicola lenta</name>
    <dbReference type="NCBI Taxonomy" id="3075593"/>
    <lineage>
        <taxon>Bacteria</taxon>
        <taxon>Pseudomonadati</taxon>
        <taxon>Bacteroidota</taxon>
        <taxon>Flavobacteriia</taxon>
        <taxon>Flavobacteriales</taxon>
        <taxon>Flavobacteriaceae</taxon>
        <taxon>Autumnicola</taxon>
    </lineage>
</organism>